<protein>
    <submittedName>
        <fullName evidence="1">Uncharacterized protein</fullName>
    </submittedName>
</protein>
<dbReference type="RefSeq" id="WP_090870354.1">
    <property type="nucleotide sequence ID" value="NZ_FOHE01000011.1"/>
</dbReference>
<dbReference type="InterPro" id="IPR058600">
    <property type="entry name" value="YhjD-like"/>
</dbReference>
<proteinExistence type="predicted"/>
<keyword evidence="2" id="KW-1185">Reference proteome</keyword>
<dbReference type="STRING" id="930131.SAMN05216389_11150"/>
<organism evidence="1 2">
    <name type="scientific">Oceanobacillus limi</name>
    <dbReference type="NCBI Taxonomy" id="930131"/>
    <lineage>
        <taxon>Bacteria</taxon>
        <taxon>Bacillati</taxon>
        <taxon>Bacillota</taxon>
        <taxon>Bacilli</taxon>
        <taxon>Bacillales</taxon>
        <taxon>Bacillaceae</taxon>
        <taxon>Oceanobacillus</taxon>
    </lineage>
</organism>
<evidence type="ECO:0000313" key="1">
    <source>
        <dbReference type="EMBL" id="SET43094.1"/>
    </source>
</evidence>
<dbReference type="Proteomes" id="UP000198618">
    <property type="component" value="Unassembled WGS sequence"/>
</dbReference>
<accession>A0A1I0EDP5</accession>
<dbReference type="Pfam" id="PF26325">
    <property type="entry name" value="YhjD"/>
    <property type="match status" value="1"/>
</dbReference>
<reference evidence="1 2" key="1">
    <citation type="submission" date="2016-10" db="EMBL/GenBank/DDBJ databases">
        <authorList>
            <person name="de Groot N.N."/>
        </authorList>
    </citation>
    <scope>NUCLEOTIDE SEQUENCE [LARGE SCALE GENOMIC DNA]</scope>
    <source>
        <strain evidence="1 2">IBRC-M 10780</strain>
    </source>
</reference>
<evidence type="ECO:0000313" key="2">
    <source>
        <dbReference type="Proteomes" id="UP000198618"/>
    </source>
</evidence>
<gene>
    <name evidence="1" type="ORF">SAMN05216389_11150</name>
</gene>
<dbReference type="AlphaFoldDB" id="A0A1I0EDP5"/>
<sequence length="127" mass="15034">MNRLIIRIIALPLALHIFKQDREQLDGLYVGNVYLDKIDSIIEDIHRDINESRAQLLKQYGLTLRKISATEYRWNDRKDSGTLTYTSEQLKAMTSDIMREYLFSAEPFERKERVWDRSMLPPDAELD</sequence>
<dbReference type="OrthoDB" id="2968206at2"/>
<name>A0A1I0EDP5_9BACI</name>
<dbReference type="EMBL" id="FOHE01000011">
    <property type="protein sequence ID" value="SET43094.1"/>
    <property type="molecule type" value="Genomic_DNA"/>
</dbReference>